<keyword evidence="2" id="KW-1185">Reference proteome</keyword>
<sequence>MNMYAYVHGDPVNATDPMGLYGEGGPVIINGCDPTCEAAKRARQQGAIDDARSADLRQQYESICLGALMRSCILGPGSLAAPTDGATVCDAKVFKVTAISEGQGLGQSSFTHVERENLPPGSVAINTKNFGFNWPQNRFPTSHELNTLANIKFNVDWNSASNAPGGPITGVPKGLQYQGTYSAVGNLDWKARQTGLNHIDLYDYKSYNDALSGTRYALVTVTIPKNDLGLTCPN</sequence>
<accession>F4QI02</accession>
<name>F4QI02_9CAUL</name>
<organism evidence="1 2">
    <name type="scientific">Asticcacaulis biprosthecium C19</name>
    <dbReference type="NCBI Taxonomy" id="715226"/>
    <lineage>
        <taxon>Bacteria</taxon>
        <taxon>Pseudomonadati</taxon>
        <taxon>Pseudomonadota</taxon>
        <taxon>Alphaproteobacteria</taxon>
        <taxon>Caulobacterales</taxon>
        <taxon>Caulobacteraceae</taxon>
        <taxon>Asticcacaulis</taxon>
    </lineage>
</organism>
<reference evidence="2" key="1">
    <citation type="submission" date="2011-03" db="EMBL/GenBank/DDBJ databases">
        <title>Draft genome sequence of Brevundimonas diminuta.</title>
        <authorList>
            <person name="Brown P.J.B."/>
            <person name="Buechlein A."/>
            <person name="Hemmerich C."/>
            <person name="Brun Y.V."/>
        </authorList>
    </citation>
    <scope>NUCLEOTIDE SEQUENCE [LARGE SCALE GENOMIC DNA]</scope>
    <source>
        <strain evidence="2">C19</strain>
    </source>
</reference>
<dbReference type="AlphaFoldDB" id="F4QI02"/>
<dbReference type="Proteomes" id="UP000006512">
    <property type="component" value="Unassembled WGS sequence"/>
</dbReference>
<dbReference type="EMBL" id="GL883077">
    <property type="protein sequence ID" value="EGF92869.1"/>
    <property type="molecule type" value="Genomic_DNA"/>
</dbReference>
<proteinExistence type="predicted"/>
<evidence type="ECO:0000313" key="2">
    <source>
        <dbReference type="Proteomes" id="UP000006512"/>
    </source>
</evidence>
<protein>
    <submittedName>
        <fullName evidence="1">Uncharacterized protein</fullName>
    </submittedName>
</protein>
<dbReference type="HOGENOM" id="CLU_1183070_0_0_5"/>
<evidence type="ECO:0000313" key="1">
    <source>
        <dbReference type="EMBL" id="EGF92869.1"/>
    </source>
</evidence>
<gene>
    <name evidence="1" type="ORF">ABI_13070</name>
</gene>